<dbReference type="AlphaFoldDB" id="A0A1I4G029"/>
<evidence type="ECO:0000256" key="1">
    <source>
        <dbReference type="SAM" id="Phobius"/>
    </source>
</evidence>
<name>A0A1I4G029_9RHOB</name>
<proteinExistence type="predicted"/>
<dbReference type="EMBL" id="FOSZ01000007">
    <property type="protein sequence ID" value="SFL22567.1"/>
    <property type="molecule type" value="Genomic_DNA"/>
</dbReference>
<protein>
    <recommendedName>
        <fullName evidence="4">Transmembrane protein (PGPGW)</fullName>
    </recommendedName>
</protein>
<keyword evidence="1" id="KW-1133">Transmembrane helix</keyword>
<sequence>MSEASKNELSRRIRRFQAWVRLKVPNGFRFGLGLLLIAGGLVGFLPVVGFWMLPLGVAVAAMDVRWLKRKLGWSSK</sequence>
<evidence type="ECO:0000313" key="2">
    <source>
        <dbReference type="EMBL" id="SFL22567.1"/>
    </source>
</evidence>
<accession>A0A1I4G029</accession>
<evidence type="ECO:0000313" key="3">
    <source>
        <dbReference type="Proteomes" id="UP000198851"/>
    </source>
</evidence>
<dbReference type="STRING" id="1280847.SAMN04488036_10736"/>
<reference evidence="3" key="1">
    <citation type="submission" date="2016-10" db="EMBL/GenBank/DDBJ databases">
        <authorList>
            <person name="Varghese N."/>
            <person name="Submissions S."/>
        </authorList>
    </citation>
    <scope>NUCLEOTIDE SEQUENCE [LARGE SCALE GENOMIC DNA]</scope>
    <source>
        <strain evidence="3">DSM 28453</strain>
    </source>
</reference>
<feature type="transmembrane region" description="Helical" evidence="1">
    <location>
        <begin position="20"/>
        <end position="42"/>
    </location>
</feature>
<organism evidence="2 3">
    <name type="scientific">Shimia haliotis</name>
    <dbReference type="NCBI Taxonomy" id="1280847"/>
    <lineage>
        <taxon>Bacteria</taxon>
        <taxon>Pseudomonadati</taxon>
        <taxon>Pseudomonadota</taxon>
        <taxon>Alphaproteobacteria</taxon>
        <taxon>Rhodobacterales</taxon>
        <taxon>Roseobacteraceae</taxon>
    </lineage>
</organism>
<keyword evidence="1" id="KW-0812">Transmembrane</keyword>
<keyword evidence="1" id="KW-0472">Membrane</keyword>
<dbReference type="Proteomes" id="UP000198851">
    <property type="component" value="Unassembled WGS sequence"/>
</dbReference>
<keyword evidence="3" id="KW-1185">Reference proteome</keyword>
<evidence type="ECO:0008006" key="4">
    <source>
        <dbReference type="Google" id="ProtNLM"/>
    </source>
</evidence>
<gene>
    <name evidence="2" type="ORF">SAMN04488036_10736</name>
</gene>